<evidence type="ECO:0000313" key="3">
    <source>
        <dbReference type="EMBL" id="GMR60874.1"/>
    </source>
</evidence>
<dbReference type="AlphaFoldDB" id="A0AAN5DD24"/>
<keyword evidence="2" id="KW-0812">Transmembrane</keyword>
<feature type="compositionally biased region" description="Low complexity" evidence="1">
    <location>
        <begin position="72"/>
        <end position="113"/>
    </location>
</feature>
<proteinExistence type="predicted"/>
<dbReference type="Proteomes" id="UP001328107">
    <property type="component" value="Unassembled WGS sequence"/>
</dbReference>
<name>A0AAN5DD24_9BILA</name>
<accession>A0AAN5DD24</accession>
<feature type="transmembrane region" description="Helical" evidence="2">
    <location>
        <begin position="364"/>
        <end position="381"/>
    </location>
</feature>
<keyword evidence="2" id="KW-0472">Membrane</keyword>
<protein>
    <submittedName>
        <fullName evidence="3">Uncharacterized protein</fullName>
    </submittedName>
</protein>
<evidence type="ECO:0000313" key="4">
    <source>
        <dbReference type="Proteomes" id="UP001328107"/>
    </source>
</evidence>
<evidence type="ECO:0000256" key="1">
    <source>
        <dbReference type="SAM" id="MobiDB-lite"/>
    </source>
</evidence>
<keyword evidence="2" id="KW-1133">Transmembrane helix</keyword>
<evidence type="ECO:0000256" key="2">
    <source>
        <dbReference type="SAM" id="Phobius"/>
    </source>
</evidence>
<reference evidence="4" key="1">
    <citation type="submission" date="2022-10" db="EMBL/GenBank/DDBJ databases">
        <title>Genome assembly of Pristionchus species.</title>
        <authorList>
            <person name="Yoshida K."/>
            <person name="Sommer R.J."/>
        </authorList>
    </citation>
    <scope>NUCLEOTIDE SEQUENCE [LARGE SCALE GENOMIC DNA]</scope>
    <source>
        <strain evidence="4">RS5460</strain>
    </source>
</reference>
<feature type="compositionally biased region" description="Polar residues" evidence="1">
    <location>
        <begin position="128"/>
        <end position="139"/>
    </location>
</feature>
<keyword evidence="4" id="KW-1185">Reference proteome</keyword>
<sequence>GQTTGGETAGETQSTEATTLPAIGESTLSVPVDITTASAEGGETSGVPGGEATTAISGEGTEASTVGGGEATTGETATTAAGEGESAATTAAPTGEETTRGGETTSSSIGGETIPTDFPQPGTVDGGESSTPESGASGDTTTLTTVTDQSTPGDDLVTPPPLIPTDFVTPGTLVPDETTTDSFVIGQYSSTDFIPDNSFGISATISGVQLPVAPTPLVAQQSIEPDFPDPEALTSLEKRSPLSRTESFRVRLRMPRKVNASDSSFTRELTRNVIEIANRTLESTSAIADRRKRNIEVDPIILNITDVNQVDDNEAEVRFALGLHAFDDIDSLIDALKKSIPNGSENGIVIIERLEVYTTIERSSSSWILPVILIIAVILIFG</sequence>
<comment type="caution">
    <text evidence="3">The sequence shown here is derived from an EMBL/GenBank/DDBJ whole genome shotgun (WGS) entry which is preliminary data.</text>
</comment>
<feature type="compositionally biased region" description="Low complexity" evidence="1">
    <location>
        <begin position="1"/>
        <end position="19"/>
    </location>
</feature>
<gene>
    <name evidence="3" type="ORF">PMAYCL1PPCAC_31069</name>
</gene>
<organism evidence="3 4">
    <name type="scientific">Pristionchus mayeri</name>
    <dbReference type="NCBI Taxonomy" id="1317129"/>
    <lineage>
        <taxon>Eukaryota</taxon>
        <taxon>Metazoa</taxon>
        <taxon>Ecdysozoa</taxon>
        <taxon>Nematoda</taxon>
        <taxon>Chromadorea</taxon>
        <taxon>Rhabditida</taxon>
        <taxon>Rhabditina</taxon>
        <taxon>Diplogasteromorpha</taxon>
        <taxon>Diplogasteroidea</taxon>
        <taxon>Neodiplogasteridae</taxon>
        <taxon>Pristionchus</taxon>
    </lineage>
</organism>
<feature type="compositionally biased region" description="Low complexity" evidence="1">
    <location>
        <begin position="140"/>
        <end position="151"/>
    </location>
</feature>
<feature type="non-terminal residue" evidence="3">
    <location>
        <position position="1"/>
    </location>
</feature>
<feature type="region of interest" description="Disordered" evidence="1">
    <location>
        <begin position="1"/>
        <end position="161"/>
    </location>
</feature>
<dbReference type="EMBL" id="BTRK01000006">
    <property type="protein sequence ID" value="GMR60874.1"/>
    <property type="molecule type" value="Genomic_DNA"/>
</dbReference>
<feature type="non-terminal residue" evidence="3">
    <location>
        <position position="382"/>
    </location>
</feature>